<keyword evidence="3 5" id="KW-0067">ATP-binding</keyword>
<dbReference type="AlphaFoldDB" id="B5Y602"/>
<dbReference type="PROSITE" id="PS50893">
    <property type="entry name" value="ABC_TRANSPORTER_2"/>
    <property type="match status" value="1"/>
</dbReference>
<feature type="domain" description="ABC transporter" evidence="4">
    <location>
        <begin position="2"/>
        <end position="246"/>
    </location>
</feature>
<keyword evidence="6" id="KW-1185">Reference proteome</keyword>
<dbReference type="GO" id="GO:0016887">
    <property type="term" value="F:ATP hydrolysis activity"/>
    <property type="evidence" value="ECO:0007669"/>
    <property type="project" value="InterPro"/>
</dbReference>
<dbReference type="OrthoDB" id="9805514at2"/>
<dbReference type="InterPro" id="IPR027417">
    <property type="entry name" value="P-loop_NTPase"/>
</dbReference>
<dbReference type="RefSeq" id="WP_012544842.1">
    <property type="nucleotide sequence ID" value="NC_011295.1"/>
</dbReference>
<dbReference type="CDD" id="cd03219">
    <property type="entry name" value="ABC_Mj1267_LivG_branched"/>
    <property type="match status" value="1"/>
</dbReference>
<dbReference type="HOGENOM" id="CLU_000604_1_2_9"/>
<protein>
    <submittedName>
        <fullName evidence="5">Branched-chain amino acid transport ATP-binding protein LivG</fullName>
    </submittedName>
</protein>
<dbReference type="Pfam" id="PF00005">
    <property type="entry name" value="ABC_tran"/>
    <property type="match status" value="1"/>
</dbReference>
<reference evidence="5 6" key="2">
    <citation type="journal article" date="2014" name="Genome Announc.">
        <title>Complete Genome Sequence of Coprothermobacter proteolyticus DSM 5265.</title>
        <authorList>
            <person name="Alexiev A."/>
            <person name="Coil D.A."/>
            <person name="Badger J.H."/>
            <person name="Enticknap J."/>
            <person name="Ward N."/>
            <person name="Robb F.T."/>
            <person name="Eisen J.A."/>
        </authorList>
    </citation>
    <scope>NUCLEOTIDE SEQUENCE [LARGE SCALE GENOMIC DNA]</scope>
    <source>
        <strain evidence="6">ATCC 35245 / DSM 5265 / OCM 4 / BT</strain>
    </source>
</reference>
<evidence type="ECO:0000256" key="1">
    <source>
        <dbReference type="ARBA" id="ARBA00022448"/>
    </source>
</evidence>
<dbReference type="SUPFAM" id="SSF52540">
    <property type="entry name" value="P-loop containing nucleoside triphosphate hydrolases"/>
    <property type="match status" value="1"/>
</dbReference>
<dbReference type="PANTHER" id="PTHR45772">
    <property type="entry name" value="CONSERVED COMPONENT OF ABC TRANSPORTER FOR NATURAL AMINO ACIDS-RELATED"/>
    <property type="match status" value="1"/>
</dbReference>
<evidence type="ECO:0000256" key="3">
    <source>
        <dbReference type="ARBA" id="ARBA00022840"/>
    </source>
</evidence>
<name>B5Y602_COPPD</name>
<dbReference type="KEGG" id="cpo:COPRO5265_1380"/>
<dbReference type="Pfam" id="PF12399">
    <property type="entry name" value="BCA_ABC_TP_C"/>
    <property type="match status" value="1"/>
</dbReference>
<proteinExistence type="predicted"/>
<dbReference type="Gene3D" id="3.40.50.300">
    <property type="entry name" value="P-loop containing nucleotide triphosphate hydrolases"/>
    <property type="match status" value="1"/>
</dbReference>
<dbReference type="SMART" id="SM00382">
    <property type="entry name" value="AAA"/>
    <property type="match status" value="1"/>
</dbReference>
<evidence type="ECO:0000313" key="5">
    <source>
        <dbReference type="EMBL" id="ACI18192.1"/>
    </source>
</evidence>
<evidence type="ECO:0000256" key="2">
    <source>
        <dbReference type="ARBA" id="ARBA00022741"/>
    </source>
</evidence>
<accession>B5Y602</accession>
<dbReference type="InterPro" id="IPR051120">
    <property type="entry name" value="ABC_AA/LPS_Transport"/>
</dbReference>
<dbReference type="InterPro" id="IPR003593">
    <property type="entry name" value="AAA+_ATPase"/>
</dbReference>
<dbReference type="eggNOG" id="COG0411">
    <property type="taxonomic scope" value="Bacteria"/>
</dbReference>
<dbReference type="STRING" id="309798.COPRO5265_1380"/>
<sequence length="247" mass="27427">MLRIENLTVKFQSLVAVNNLSMKVEQGNIHSLIGPNGAGKTTVFNAVFKLVPYTGRITFLNQDLRMKSTHELLSLGLSRTFQNLNIFYSMTVEENIKMGLHPFLESHLYQDLLGFDVYSQKEVNDKIYEVAALTGLLPYLKAYPLFLPYGVQKLVELARALVSNPKLLLLDEPAAGLTSAEKENLKNLMKAIKAKGLTVLIVEHDMGVVMDISDVVTVMNFGQKIAEGKPQEISADPQVIEAYLGVD</sequence>
<dbReference type="FunFam" id="3.40.50.300:FF:000421">
    <property type="entry name" value="Branched-chain amino acid ABC transporter ATP-binding protein"/>
    <property type="match status" value="1"/>
</dbReference>
<dbReference type="GO" id="GO:0005886">
    <property type="term" value="C:plasma membrane"/>
    <property type="evidence" value="ECO:0007669"/>
    <property type="project" value="TreeGrafter"/>
</dbReference>
<evidence type="ECO:0000259" key="4">
    <source>
        <dbReference type="PROSITE" id="PS50893"/>
    </source>
</evidence>
<gene>
    <name evidence="5" type="primary">livG</name>
    <name evidence="5" type="ordered locus">COPRO5265_1380</name>
</gene>
<keyword evidence="1" id="KW-0813">Transport</keyword>
<evidence type="ECO:0000313" key="6">
    <source>
        <dbReference type="Proteomes" id="UP000001732"/>
    </source>
</evidence>
<organism evidence="5 6">
    <name type="scientific">Coprothermobacter proteolyticus (strain ATCC 35245 / DSM 5265 / OCM 4 / BT)</name>
    <dbReference type="NCBI Taxonomy" id="309798"/>
    <lineage>
        <taxon>Bacteria</taxon>
        <taxon>Pseudomonadati</taxon>
        <taxon>Coprothermobacterota</taxon>
        <taxon>Coprothermobacteria</taxon>
        <taxon>Coprothermobacterales</taxon>
        <taxon>Coprothermobacteraceae</taxon>
        <taxon>Coprothermobacter</taxon>
    </lineage>
</organism>
<keyword evidence="2" id="KW-0547">Nucleotide-binding</keyword>
<dbReference type="EMBL" id="CP001145">
    <property type="protein sequence ID" value="ACI18192.1"/>
    <property type="molecule type" value="Genomic_DNA"/>
</dbReference>
<dbReference type="Proteomes" id="UP000001732">
    <property type="component" value="Chromosome"/>
</dbReference>
<dbReference type="GO" id="GO:0005524">
    <property type="term" value="F:ATP binding"/>
    <property type="evidence" value="ECO:0007669"/>
    <property type="project" value="UniProtKB-KW"/>
</dbReference>
<dbReference type="InterPro" id="IPR032823">
    <property type="entry name" value="BCA_ABC_TP_C"/>
</dbReference>
<dbReference type="InterPro" id="IPR003439">
    <property type="entry name" value="ABC_transporter-like_ATP-bd"/>
</dbReference>
<reference evidence="6" key="1">
    <citation type="submission" date="2008-08" db="EMBL/GenBank/DDBJ databases">
        <title>The complete genome sequence of Coprothermobacter proteolyticus strain ATCC 5245 / DSM 5265 / BT.</title>
        <authorList>
            <person name="Dodson R.J."/>
            <person name="Durkin A.S."/>
            <person name="Wu M."/>
            <person name="Eisen J."/>
            <person name="Sutton G."/>
        </authorList>
    </citation>
    <scope>NUCLEOTIDE SEQUENCE [LARGE SCALE GENOMIC DNA]</scope>
    <source>
        <strain evidence="6">ATCC 35245 / DSM 5265 / OCM 4 / BT</strain>
    </source>
</reference>